<feature type="coiled-coil region" evidence="1">
    <location>
        <begin position="610"/>
        <end position="644"/>
    </location>
</feature>
<accession>A0A7J6PC25</accession>
<dbReference type="InterPro" id="IPR036645">
    <property type="entry name" value="Elafin-like_sf"/>
</dbReference>
<evidence type="ECO:0000256" key="1">
    <source>
        <dbReference type="SAM" id="Coils"/>
    </source>
</evidence>
<protein>
    <submittedName>
        <fullName evidence="4">WAP four-disulfide core domain 3</fullName>
    </submittedName>
</protein>
<keyword evidence="1" id="KW-0175">Coiled coil</keyword>
<proteinExistence type="predicted"/>
<organism evidence="4 5">
    <name type="scientific">Perkinsus olseni</name>
    <name type="common">Perkinsus atlanticus</name>
    <dbReference type="NCBI Taxonomy" id="32597"/>
    <lineage>
        <taxon>Eukaryota</taxon>
        <taxon>Sar</taxon>
        <taxon>Alveolata</taxon>
        <taxon>Perkinsozoa</taxon>
        <taxon>Perkinsea</taxon>
        <taxon>Perkinsida</taxon>
        <taxon>Perkinsidae</taxon>
        <taxon>Perkinsus</taxon>
    </lineage>
</organism>
<dbReference type="Proteomes" id="UP000541610">
    <property type="component" value="Unassembled WGS sequence"/>
</dbReference>
<sequence>MTHGEGGMIGFCTAGICVEMCSEEQPCGGEEMCCPNGCGHLCMAGVTEEEAEQIRQAQDNPSGATRAVPLLVVGMRMVSSVALAQPGELCCSNGCGKVCKVGVTQAEYDKLADFNKRSITGFSLMIDFNDNADLDEIAANLKSEKLGKIFPASTESPNVSILHALKMAIVKVKTSEREDADALEDFVKGIPAVSAATKSMEIEWDYAKDSAVVGRGGLRKPTLQRYDPHYPHPGPIWDARKHPPLPVDVGLDPFHGGYAASYRTQKNILYSATREHPQVFVNSQIVLAMVYSEAYRDLADTIKTIEEVCTNVLDDISNHFGMFDQLCQKVHRIAERASSRSPRSFKETLRRTASSTIGIVARGDRRFLITTAMTSSLTFSDTTRSTCLSSCDPDTRRRITEYASSSRRSVRDGSAGDVDIFLESLKTREQLRESQAKLQGNEMKSLTIESLRRGQKELQERATSLEKHRERLREVVDHLAGQLATKDASLRHKEVYKLTEHFEDLMASPRQQPRRDGPRRISTRAARSMTWAMLQRPRPWSAIVGRVTEMETAGSRAHEIIPVLNVKQCESEILTLKARNSSLEASNARLVSKARAAHYRGLEAKHYKHVDTAARTILQLKRQLEGEQKKREKQEAYIRRLERKLLEKTTRGSTDRSLSRGGRSLDAGAVIKIAAAELGVTTASDDTSMDVRSGLFSEGFDDPEAFDPRLSSDLAPLLEATDETTEPREGTGPLEQVLDRWEKAQREKREKLKNEPRARSSTPPLRKDRTGGSEDGLLGGVSASQRGGHDVKCSA</sequence>
<evidence type="ECO:0000259" key="3">
    <source>
        <dbReference type="Pfam" id="PF00095"/>
    </source>
</evidence>
<dbReference type="Pfam" id="PF00095">
    <property type="entry name" value="WAP"/>
    <property type="match status" value="1"/>
</dbReference>
<dbReference type="GO" id="GO:0030414">
    <property type="term" value="F:peptidase inhibitor activity"/>
    <property type="evidence" value="ECO:0007669"/>
    <property type="project" value="InterPro"/>
</dbReference>
<feature type="domain" description="WAP" evidence="3">
    <location>
        <begin position="12"/>
        <end position="44"/>
    </location>
</feature>
<dbReference type="OrthoDB" id="6042169at2759"/>
<reference evidence="4 5" key="1">
    <citation type="submission" date="2020-04" db="EMBL/GenBank/DDBJ databases">
        <title>Perkinsus olseni comparative genomics.</title>
        <authorList>
            <person name="Bogema D.R."/>
        </authorList>
    </citation>
    <scope>NUCLEOTIDE SEQUENCE [LARGE SCALE GENOMIC DNA]</scope>
    <source>
        <strain evidence="4">00978-12</strain>
    </source>
</reference>
<dbReference type="AlphaFoldDB" id="A0A7J6PC25"/>
<dbReference type="GO" id="GO:0005576">
    <property type="term" value="C:extracellular region"/>
    <property type="evidence" value="ECO:0007669"/>
    <property type="project" value="InterPro"/>
</dbReference>
<evidence type="ECO:0000313" key="4">
    <source>
        <dbReference type="EMBL" id="KAF4693050.1"/>
    </source>
</evidence>
<evidence type="ECO:0000256" key="2">
    <source>
        <dbReference type="SAM" id="MobiDB-lite"/>
    </source>
</evidence>
<feature type="coiled-coil region" evidence="1">
    <location>
        <begin position="448"/>
        <end position="475"/>
    </location>
</feature>
<comment type="caution">
    <text evidence="4">The sequence shown here is derived from an EMBL/GenBank/DDBJ whole genome shotgun (WGS) entry which is preliminary data.</text>
</comment>
<evidence type="ECO:0000313" key="5">
    <source>
        <dbReference type="Proteomes" id="UP000541610"/>
    </source>
</evidence>
<dbReference type="Gene3D" id="4.10.75.10">
    <property type="entry name" value="Elafin-like"/>
    <property type="match status" value="1"/>
</dbReference>
<gene>
    <name evidence="4" type="primary">WFDC3</name>
    <name evidence="4" type="ORF">FOZ60_012039</name>
</gene>
<dbReference type="InterPro" id="IPR008197">
    <property type="entry name" value="WAP_dom"/>
</dbReference>
<dbReference type="CDD" id="cd00199">
    <property type="entry name" value="WAP"/>
    <property type="match status" value="1"/>
</dbReference>
<name>A0A7J6PC25_PEROL</name>
<dbReference type="EMBL" id="JABANP010000051">
    <property type="protein sequence ID" value="KAF4693050.1"/>
    <property type="molecule type" value="Genomic_DNA"/>
</dbReference>
<feature type="compositionally biased region" description="Basic and acidic residues" evidence="2">
    <location>
        <begin position="737"/>
        <end position="758"/>
    </location>
</feature>
<feature type="region of interest" description="Disordered" evidence="2">
    <location>
        <begin position="719"/>
        <end position="795"/>
    </location>
</feature>